<comment type="similarity">
    <text evidence="10">Belongs to the insect chemoreceptor superfamily. Heteromeric odorant receptor channel (TC 1.A.69) family.</text>
</comment>
<dbReference type="EnsemblMetazoa" id="AALFPA23_019925.R29348">
    <property type="protein sequence ID" value="AALFPA23_019925.P29348"/>
    <property type="gene ID" value="AALFPA23_019925"/>
</dbReference>
<dbReference type="GeneID" id="109414782"/>
<reference evidence="11" key="2">
    <citation type="submission" date="2025-05" db="UniProtKB">
        <authorList>
            <consortium name="EnsemblMetazoa"/>
        </authorList>
    </citation>
    <scope>IDENTIFICATION</scope>
    <source>
        <strain evidence="11">Foshan</strain>
    </source>
</reference>
<evidence type="ECO:0000256" key="2">
    <source>
        <dbReference type="ARBA" id="ARBA00022475"/>
    </source>
</evidence>
<keyword evidence="2" id="KW-1003">Cell membrane</keyword>
<dbReference type="PANTHER" id="PTHR21137">
    <property type="entry name" value="ODORANT RECEPTOR"/>
    <property type="match status" value="1"/>
</dbReference>
<keyword evidence="4 10" id="KW-0812">Transmembrane</keyword>
<dbReference type="Pfam" id="PF02949">
    <property type="entry name" value="7tm_6"/>
    <property type="match status" value="1"/>
</dbReference>
<evidence type="ECO:0000313" key="12">
    <source>
        <dbReference type="Proteomes" id="UP000069940"/>
    </source>
</evidence>
<feature type="transmembrane region" description="Helical" evidence="10">
    <location>
        <begin position="177"/>
        <end position="200"/>
    </location>
</feature>
<evidence type="ECO:0000256" key="8">
    <source>
        <dbReference type="ARBA" id="ARBA00023170"/>
    </source>
</evidence>
<evidence type="ECO:0000256" key="9">
    <source>
        <dbReference type="ARBA" id="ARBA00023224"/>
    </source>
</evidence>
<keyword evidence="12" id="KW-1185">Reference proteome</keyword>
<evidence type="ECO:0000256" key="3">
    <source>
        <dbReference type="ARBA" id="ARBA00022606"/>
    </source>
</evidence>
<dbReference type="RefSeq" id="XP_019544153.2">
    <property type="nucleotide sequence ID" value="XM_019688608.3"/>
</dbReference>
<evidence type="ECO:0000256" key="4">
    <source>
        <dbReference type="ARBA" id="ARBA00022692"/>
    </source>
</evidence>
<protein>
    <recommendedName>
        <fullName evidence="10">Odorant receptor</fullName>
    </recommendedName>
</protein>
<evidence type="ECO:0000256" key="6">
    <source>
        <dbReference type="ARBA" id="ARBA00022989"/>
    </source>
</evidence>
<dbReference type="PANTHER" id="PTHR21137:SF35">
    <property type="entry name" value="ODORANT RECEPTOR 19A-RELATED"/>
    <property type="match status" value="1"/>
</dbReference>
<evidence type="ECO:0000256" key="10">
    <source>
        <dbReference type="RuleBase" id="RU351113"/>
    </source>
</evidence>
<name>A0ABM1ZML6_AEDAL</name>
<feature type="transmembrane region" description="Helical" evidence="10">
    <location>
        <begin position="46"/>
        <end position="63"/>
    </location>
</feature>
<keyword evidence="7 10" id="KW-0472">Membrane</keyword>
<dbReference type="InterPro" id="IPR004117">
    <property type="entry name" value="7tm6_olfct_rcpt"/>
</dbReference>
<evidence type="ECO:0000256" key="5">
    <source>
        <dbReference type="ARBA" id="ARBA00022725"/>
    </source>
</evidence>
<sequence>MERIRLLVNRFQTSVEDDESDYFRPMDYFLILGGIRLLSKNPIHRVLFLCYRTLMAAQFSVWFDRVYVAYSEWNSTSELIGVISFLMGLIMIVLRAIIIWAYLEDIQTARKYLGAQLNKLKQSESRVRSYRLLRRIGLVLEYTFFADQILFYAFGIYQDKQYTVPDNLIRIGWQMKMLFNVIISTNHFVFSSVYATILTVQNTLLMGIGSELEGILAQCDGIMERVNVQVKDAIDRGEGEKLMINLQGSGAEYLFWKILKKELNTTVARHARLLEQIDILGGFFKMTFLVMFYMAILIVGCASFYVNLLGLTVNTVIILSYVGAILLECYWFCKIADNLNDMNNQIGASLYNLGWFERLPDVPEARKDYHEVRETLLIVMTKVQQELGINCGGMFGLSMQAFHELLKMIYSFLTFLLNTTT</sequence>
<evidence type="ECO:0000313" key="11">
    <source>
        <dbReference type="EnsemblMetazoa" id="AALFPA23_019925.P29348"/>
    </source>
</evidence>
<keyword evidence="6 10" id="KW-1133">Transmembrane helix</keyword>
<reference evidence="12" key="1">
    <citation type="journal article" date="2015" name="Proc. Natl. Acad. Sci. U.S.A.">
        <title>Genome sequence of the Asian Tiger mosquito, Aedes albopictus, reveals insights into its biology, genetics, and evolution.</title>
        <authorList>
            <person name="Chen X.G."/>
            <person name="Jiang X."/>
            <person name="Gu J."/>
            <person name="Xu M."/>
            <person name="Wu Y."/>
            <person name="Deng Y."/>
            <person name="Zhang C."/>
            <person name="Bonizzoni M."/>
            <person name="Dermauw W."/>
            <person name="Vontas J."/>
            <person name="Armbruster P."/>
            <person name="Huang X."/>
            <person name="Yang Y."/>
            <person name="Zhang H."/>
            <person name="He W."/>
            <person name="Peng H."/>
            <person name="Liu Y."/>
            <person name="Wu K."/>
            <person name="Chen J."/>
            <person name="Lirakis M."/>
            <person name="Topalis P."/>
            <person name="Van Leeuwen T."/>
            <person name="Hall A.B."/>
            <person name="Jiang X."/>
            <person name="Thorpe C."/>
            <person name="Mueller R.L."/>
            <person name="Sun C."/>
            <person name="Waterhouse R.M."/>
            <person name="Yan G."/>
            <person name="Tu Z.J."/>
            <person name="Fang X."/>
            <person name="James A.A."/>
        </authorList>
    </citation>
    <scope>NUCLEOTIDE SEQUENCE [LARGE SCALE GENOMIC DNA]</scope>
    <source>
        <strain evidence="12">Foshan</strain>
    </source>
</reference>
<keyword evidence="9 10" id="KW-0807">Transducer</keyword>
<keyword evidence="8 10" id="KW-0675">Receptor</keyword>
<feature type="transmembrane region" description="Helical" evidence="10">
    <location>
        <begin position="83"/>
        <end position="103"/>
    </location>
</feature>
<keyword evidence="3 10" id="KW-0716">Sensory transduction</keyword>
<dbReference type="Proteomes" id="UP000069940">
    <property type="component" value="Unassembled WGS sequence"/>
</dbReference>
<keyword evidence="5 10" id="KW-0552">Olfaction</keyword>
<evidence type="ECO:0000256" key="7">
    <source>
        <dbReference type="ARBA" id="ARBA00023136"/>
    </source>
</evidence>
<proteinExistence type="inferred from homology"/>
<evidence type="ECO:0000256" key="1">
    <source>
        <dbReference type="ARBA" id="ARBA00004651"/>
    </source>
</evidence>
<feature type="transmembrane region" description="Helical" evidence="10">
    <location>
        <begin position="136"/>
        <end position="157"/>
    </location>
</feature>
<comment type="caution">
    <text evidence="10">Lacks conserved residue(s) required for the propagation of feature annotation.</text>
</comment>
<accession>A0ABM1ZML6</accession>
<feature type="transmembrane region" description="Helical" evidence="10">
    <location>
        <begin position="279"/>
        <end position="305"/>
    </location>
</feature>
<organism evidence="11 12">
    <name type="scientific">Aedes albopictus</name>
    <name type="common">Asian tiger mosquito</name>
    <name type="synonym">Stegomyia albopicta</name>
    <dbReference type="NCBI Taxonomy" id="7160"/>
    <lineage>
        <taxon>Eukaryota</taxon>
        <taxon>Metazoa</taxon>
        <taxon>Ecdysozoa</taxon>
        <taxon>Arthropoda</taxon>
        <taxon>Hexapoda</taxon>
        <taxon>Insecta</taxon>
        <taxon>Pterygota</taxon>
        <taxon>Neoptera</taxon>
        <taxon>Endopterygota</taxon>
        <taxon>Diptera</taxon>
        <taxon>Nematocera</taxon>
        <taxon>Culicoidea</taxon>
        <taxon>Culicidae</taxon>
        <taxon>Culicinae</taxon>
        <taxon>Aedini</taxon>
        <taxon>Aedes</taxon>
        <taxon>Stegomyia</taxon>
    </lineage>
</organism>
<feature type="transmembrane region" description="Helical" evidence="10">
    <location>
        <begin position="311"/>
        <end position="333"/>
    </location>
</feature>
<comment type="subcellular location">
    <subcellularLocation>
        <location evidence="1 10">Cell membrane</location>
        <topology evidence="1 10">Multi-pass membrane protein</topology>
    </subcellularLocation>
</comment>